<dbReference type="InterPro" id="IPR050182">
    <property type="entry name" value="Cytochrome_P450_fam2"/>
</dbReference>
<dbReference type="GO" id="GO:0006805">
    <property type="term" value="P:xenobiotic metabolic process"/>
    <property type="evidence" value="ECO:0007669"/>
    <property type="project" value="TreeGrafter"/>
</dbReference>
<dbReference type="EMBL" id="CAJVCH010229645">
    <property type="protein sequence ID" value="CAG7732357.1"/>
    <property type="molecule type" value="Genomic_DNA"/>
</dbReference>
<dbReference type="PANTHER" id="PTHR24300">
    <property type="entry name" value="CYTOCHROME P450 508A4-RELATED"/>
    <property type="match status" value="1"/>
</dbReference>
<keyword evidence="2" id="KW-0479">Metal-binding</keyword>
<evidence type="ECO:0000313" key="5">
    <source>
        <dbReference type="EMBL" id="CAG7732357.1"/>
    </source>
</evidence>
<organism evidence="5 6">
    <name type="scientific">Allacma fusca</name>
    <dbReference type="NCBI Taxonomy" id="39272"/>
    <lineage>
        <taxon>Eukaryota</taxon>
        <taxon>Metazoa</taxon>
        <taxon>Ecdysozoa</taxon>
        <taxon>Arthropoda</taxon>
        <taxon>Hexapoda</taxon>
        <taxon>Collembola</taxon>
        <taxon>Symphypleona</taxon>
        <taxon>Sminthuridae</taxon>
        <taxon>Allacma</taxon>
    </lineage>
</organism>
<dbReference type="PANTHER" id="PTHR24300:SF403">
    <property type="entry name" value="CYTOCHROME P450 306A1"/>
    <property type="match status" value="1"/>
</dbReference>
<dbReference type="OrthoDB" id="1055148at2759"/>
<evidence type="ECO:0000256" key="4">
    <source>
        <dbReference type="SAM" id="SignalP"/>
    </source>
</evidence>
<feature type="signal peptide" evidence="4">
    <location>
        <begin position="1"/>
        <end position="17"/>
    </location>
</feature>
<keyword evidence="6" id="KW-1185">Reference proteome</keyword>
<dbReference type="GO" id="GO:0005506">
    <property type="term" value="F:iron ion binding"/>
    <property type="evidence" value="ECO:0007669"/>
    <property type="project" value="InterPro"/>
</dbReference>
<dbReference type="Proteomes" id="UP000708208">
    <property type="component" value="Unassembled WGS sequence"/>
</dbReference>
<protein>
    <recommendedName>
        <fullName evidence="7">Cytochrome P450</fullName>
    </recommendedName>
</protein>
<dbReference type="GO" id="GO:0016712">
    <property type="term" value="F:oxidoreductase activity, acting on paired donors, with incorporation or reduction of molecular oxygen, reduced flavin or flavoprotein as one donor, and incorporation of one atom of oxygen"/>
    <property type="evidence" value="ECO:0007669"/>
    <property type="project" value="TreeGrafter"/>
</dbReference>
<dbReference type="GO" id="GO:0020037">
    <property type="term" value="F:heme binding"/>
    <property type="evidence" value="ECO:0007669"/>
    <property type="project" value="InterPro"/>
</dbReference>
<evidence type="ECO:0008006" key="7">
    <source>
        <dbReference type="Google" id="ProtNLM"/>
    </source>
</evidence>
<dbReference type="GO" id="GO:0006082">
    <property type="term" value="P:organic acid metabolic process"/>
    <property type="evidence" value="ECO:0007669"/>
    <property type="project" value="TreeGrafter"/>
</dbReference>
<dbReference type="Pfam" id="PF00067">
    <property type="entry name" value="p450"/>
    <property type="match status" value="1"/>
</dbReference>
<evidence type="ECO:0000256" key="2">
    <source>
        <dbReference type="ARBA" id="ARBA00022723"/>
    </source>
</evidence>
<proteinExistence type="inferred from homology"/>
<comment type="similarity">
    <text evidence="1">Belongs to the cytochrome P450 family.</text>
</comment>
<accession>A0A8J2K4Z7</accession>
<dbReference type="GO" id="GO:0008395">
    <property type="term" value="F:steroid hydroxylase activity"/>
    <property type="evidence" value="ECO:0007669"/>
    <property type="project" value="TreeGrafter"/>
</dbReference>
<dbReference type="AlphaFoldDB" id="A0A8J2K4Z7"/>
<name>A0A8J2K4Z7_9HEXA</name>
<evidence type="ECO:0000256" key="1">
    <source>
        <dbReference type="ARBA" id="ARBA00010617"/>
    </source>
</evidence>
<evidence type="ECO:0000313" key="6">
    <source>
        <dbReference type="Proteomes" id="UP000708208"/>
    </source>
</evidence>
<reference evidence="5" key="1">
    <citation type="submission" date="2021-06" db="EMBL/GenBank/DDBJ databases">
        <authorList>
            <person name="Hodson N. C."/>
            <person name="Mongue J. A."/>
            <person name="Jaron S. K."/>
        </authorList>
    </citation>
    <scope>NUCLEOTIDE SEQUENCE</scope>
</reference>
<evidence type="ECO:0000256" key="3">
    <source>
        <dbReference type="ARBA" id="ARBA00023004"/>
    </source>
</evidence>
<keyword evidence="4" id="KW-0732">Signal</keyword>
<dbReference type="InterPro" id="IPR001128">
    <property type="entry name" value="Cyt_P450"/>
</dbReference>
<keyword evidence="3" id="KW-0408">Iron</keyword>
<comment type="caution">
    <text evidence="5">The sequence shown here is derived from an EMBL/GenBank/DDBJ whole genome shotgun (WGS) entry which is preliminary data.</text>
</comment>
<dbReference type="GO" id="GO:0005737">
    <property type="term" value="C:cytoplasm"/>
    <property type="evidence" value="ECO:0007669"/>
    <property type="project" value="TreeGrafter"/>
</dbReference>
<sequence length="200" mass="22544">MIIELIFLLLVSATVYSYIQKRGKNFPPGPIGLPLLGHLPLLGSCPHKTLWDWKKTYGPLIGIWFGSYRAVVINDPKLIQESMNMNAFAGRPKLSLFTHRSEDGVIRGIFPTEGIQNIEQRRFTLKTFRDFGYGTNAMAVKVQGEIQELLNSLLAREGEPIQVKNLFSFPVLNALWIIIFGDRVNEDDPELTDALRGLTS</sequence>
<feature type="chain" id="PRO_5035254703" description="Cytochrome P450" evidence="4">
    <location>
        <begin position="18"/>
        <end position="200"/>
    </location>
</feature>
<gene>
    <name evidence="5" type="ORF">AFUS01_LOCUS20878</name>
</gene>